<dbReference type="NCBIfam" id="NF045512">
    <property type="entry name" value="PyrPipCarbRedLhpI"/>
    <property type="match status" value="1"/>
</dbReference>
<dbReference type="NCBIfam" id="NF005603">
    <property type="entry name" value="PRK07340.1"/>
    <property type="match status" value="1"/>
</dbReference>
<dbReference type="AlphaFoldDB" id="A0A2N4UB84"/>
<dbReference type="OrthoDB" id="5293744at2"/>
<dbReference type="Gene3D" id="3.40.50.720">
    <property type="entry name" value="NAD(P)-binding Rossmann-like Domain"/>
    <property type="match status" value="1"/>
</dbReference>
<dbReference type="SUPFAM" id="SSF51735">
    <property type="entry name" value="NAD(P)-binding Rossmann-fold domains"/>
    <property type="match status" value="1"/>
</dbReference>
<dbReference type="EMBL" id="PDNV01000014">
    <property type="protein sequence ID" value="PLC52279.1"/>
    <property type="molecule type" value="Genomic_DNA"/>
</dbReference>
<reference evidence="1 2" key="1">
    <citation type="submission" date="2017-10" db="EMBL/GenBank/DDBJ databases">
        <title>Two draft genome sequences of Pusillimonas sp. strains isolated from a nitrate- and radionuclide-contaminated groundwater in Russia.</title>
        <authorList>
            <person name="Grouzdev D.S."/>
            <person name="Tourova T.P."/>
            <person name="Goeva M.A."/>
            <person name="Babich T.L."/>
            <person name="Sokolova D.S."/>
            <person name="Abdullin R."/>
            <person name="Poltaraus A.B."/>
            <person name="Toshchakov S.V."/>
            <person name="Nazina T.N."/>
        </authorList>
    </citation>
    <scope>NUCLEOTIDE SEQUENCE [LARGE SCALE GENOMIC DNA]</scope>
    <source>
        <strain evidence="1 2">JR1/69-2-13</strain>
    </source>
</reference>
<proteinExistence type="predicted"/>
<sequence>MSKPTISVFNAEQTAELLGFPSLLDALAVAAGEYANGAIQSPERQVLPLPQGGVMLSMPATAHDIGIHKLVNVVPGNRVRHLPTINGIVSVYDGQTGRALFVLDGPTVTARRTAAVSMLGLKTFLPSAPERVVLIGTGIQSAGHVMALAAIFPGLHVVVVGSSREKALAFVDARRHMPLEMLAATAVPDDVDAVITLTTSATPVYTRTAKAGMLVIGVGAFKPELAEIGANTLRDSQIYVDDPAGARHEAGDLIQANVDWSGVQSLADALAGGVRYEEPIVFKTVGCAAWDLASARCALRAIKPL</sequence>
<dbReference type="InterPro" id="IPR053444">
    <property type="entry name" value="Pyr2C_reductase-like"/>
</dbReference>
<dbReference type="PANTHER" id="PTHR13812">
    <property type="entry name" value="KETIMINE REDUCTASE MU-CRYSTALLIN"/>
    <property type="match status" value="1"/>
</dbReference>
<dbReference type="PIRSF" id="PIRSF001439">
    <property type="entry name" value="CryM"/>
    <property type="match status" value="1"/>
</dbReference>
<evidence type="ECO:0000313" key="2">
    <source>
        <dbReference type="Proteomes" id="UP000234328"/>
    </source>
</evidence>
<dbReference type="Pfam" id="PF02423">
    <property type="entry name" value="OCD_Mu_crystall"/>
    <property type="match status" value="1"/>
</dbReference>
<organism evidence="1 2">
    <name type="scientific">Pollutimonas nitritireducens</name>
    <dbReference type="NCBI Taxonomy" id="2045209"/>
    <lineage>
        <taxon>Bacteria</taxon>
        <taxon>Pseudomonadati</taxon>
        <taxon>Pseudomonadota</taxon>
        <taxon>Betaproteobacteria</taxon>
        <taxon>Burkholderiales</taxon>
        <taxon>Alcaligenaceae</taxon>
        <taxon>Pollutimonas</taxon>
    </lineage>
</organism>
<dbReference type="PANTHER" id="PTHR13812:SF19">
    <property type="entry name" value="KETIMINE REDUCTASE MU-CRYSTALLIN"/>
    <property type="match status" value="1"/>
</dbReference>
<protein>
    <submittedName>
        <fullName evidence="1">Ornithine cyclodeaminase</fullName>
    </submittedName>
</protein>
<dbReference type="Proteomes" id="UP000234328">
    <property type="component" value="Unassembled WGS sequence"/>
</dbReference>
<dbReference type="InterPro" id="IPR023401">
    <property type="entry name" value="ODC_N"/>
</dbReference>
<accession>A0A2N4UB84</accession>
<gene>
    <name evidence="1" type="ORF">CR155_18660</name>
</gene>
<name>A0A2N4UB84_9BURK</name>
<evidence type="ECO:0000313" key="1">
    <source>
        <dbReference type="EMBL" id="PLC52279.1"/>
    </source>
</evidence>
<dbReference type="InterPro" id="IPR036291">
    <property type="entry name" value="NAD(P)-bd_dom_sf"/>
</dbReference>
<dbReference type="Gene3D" id="3.30.1780.10">
    <property type="entry name" value="ornithine cyclodeaminase, domain 1"/>
    <property type="match status" value="1"/>
</dbReference>
<comment type="caution">
    <text evidence="1">The sequence shown here is derived from an EMBL/GenBank/DDBJ whole genome shotgun (WGS) entry which is preliminary data.</text>
</comment>
<keyword evidence="2" id="KW-1185">Reference proteome</keyword>
<dbReference type="RefSeq" id="WP_102071551.1">
    <property type="nucleotide sequence ID" value="NZ_PDNV01000014.1"/>
</dbReference>
<dbReference type="GO" id="GO:0005737">
    <property type="term" value="C:cytoplasm"/>
    <property type="evidence" value="ECO:0007669"/>
    <property type="project" value="TreeGrafter"/>
</dbReference>
<dbReference type="InterPro" id="IPR003462">
    <property type="entry name" value="ODC_Mu_crystall"/>
</dbReference>